<feature type="domain" description="Reverse transcriptase zinc-binding" evidence="2">
    <location>
        <begin position="64"/>
        <end position="131"/>
    </location>
</feature>
<reference evidence="4" key="2">
    <citation type="submission" date="2025-08" db="UniProtKB">
        <authorList>
            <consortium name="RefSeq"/>
        </authorList>
    </citation>
    <scope>IDENTIFICATION</scope>
    <source>
        <tissue evidence="4">Leaf</tissue>
    </source>
</reference>
<dbReference type="InterPro" id="IPR026960">
    <property type="entry name" value="RVT-Znf"/>
</dbReference>
<protein>
    <submittedName>
        <fullName evidence="4">Uncharacterized protein LOC109129168</fullName>
    </submittedName>
</protein>
<accession>A0ABM1R029</accession>
<dbReference type="Pfam" id="PF13966">
    <property type="entry name" value="zf-RVT"/>
    <property type="match status" value="1"/>
</dbReference>
<gene>
    <name evidence="4" type="primary">LOC109129168</name>
</gene>
<reference evidence="3" key="1">
    <citation type="journal article" date="2014" name="Nat. Commun.">
        <title>The emerging biofuel crop Camelina sativa retains a highly undifferentiated hexaploid genome structure.</title>
        <authorList>
            <person name="Kagale S."/>
            <person name="Koh C."/>
            <person name="Nixon J."/>
            <person name="Bollina V."/>
            <person name="Clarke W.E."/>
            <person name="Tuteja R."/>
            <person name="Spillane C."/>
            <person name="Robinson S.J."/>
            <person name="Links M.G."/>
            <person name="Clarke C."/>
            <person name="Higgins E.E."/>
            <person name="Huebert T."/>
            <person name="Sharpe A.G."/>
            <person name="Parkin I.A."/>
        </authorList>
    </citation>
    <scope>NUCLEOTIDE SEQUENCE [LARGE SCALE GENOMIC DNA]</scope>
    <source>
        <strain evidence="3">cv. DH55</strain>
    </source>
</reference>
<keyword evidence="1" id="KW-0472">Membrane</keyword>
<keyword evidence="1" id="KW-0812">Transmembrane</keyword>
<proteinExistence type="predicted"/>
<evidence type="ECO:0000256" key="1">
    <source>
        <dbReference type="SAM" id="Phobius"/>
    </source>
</evidence>
<sequence length="289" mass="32996">MGPPPENSQYSTVADLICSSTMTWNPERLESMLPEYKDDIMAIRPSKHGAENRYIWLLTKSGDYTAKSGYHTLSLKQDQQAQQENMYQDFNWEKEIWTLLCLPKIRFFLWKLLRNALPTGENLVSRGINQAATSLSVATRRLVSTCFFTVLLPGMFGCDTNKNPLDPSMIKSLDMGLKTAQLLVCLPPTGIAIGALGAWILWSIWTCRNKLIFEQRSISPKKAMTQAITQTREWYLSQTLENPMTHTCANRQRLEETPDLIRCFTDAAWREESQDAGFGWIFKGFPLHS</sequence>
<organism evidence="3 4">
    <name type="scientific">Camelina sativa</name>
    <name type="common">False flax</name>
    <name type="synonym">Myagrum sativum</name>
    <dbReference type="NCBI Taxonomy" id="90675"/>
    <lineage>
        <taxon>Eukaryota</taxon>
        <taxon>Viridiplantae</taxon>
        <taxon>Streptophyta</taxon>
        <taxon>Embryophyta</taxon>
        <taxon>Tracheophyta</taxon>
        <taxon>Spermatophyta</taxon>
        <taxon>Magnoliopsida</taxon>
        <taxon>eudicotyledons</taxon>
        <taxon>Gunneridae</taxon>
        <taxon>Pentapetalae</taxon>
        <taxon>rosids</taxon>
        <taxon>malvids</taxon>
        <taxon>Brassicales</taxon>
        <taxon>Brassicaceae</taxon>
        <taxon>Camelineae</taxon>
        <taxon>Camelina</taxon>
    </lineage>
</organism>
<evidence type="ECO:0000313" key="3">
    <source>
        <dbReference type="Proteomes" id="UP000694864"/>
    </source>
</evidence>
<feature type="transmembrane region" description="Helical" evidence="1">
    <location>
        <begin position="182"/>
        <end position="205"/>
    </location>
</feature>
<keyword evidence="3" id="KW-1185">Reference proteome</keyword>
<evidence type="ECO:0000259" key="2">
    <source>
        <dbReference type="Pfam" id="PF13966"/>
    </source>
</evidence>
<dbReference type="RefSeq" id="XP_019092367.1">
    <property type="nucleotide sequence ID" value="XM_019236822.1"/>
</dbReference>
<evidence type="ECO:0000313" key="4">
    <source>
        <dbReference type="RefSeq" id="XP_019092367.1"/>
    </source>
</evidence>
<keyword evidence="1" id="KW-1133">Transmembrane helix</keyword>
<dbReference type="GeneID" id="109129168"/>
<dbReference type="Proteomes" id="UP000694864">
    <property type="component" value="Chromosome 15"/>
</dbReference>
<name>A0ABM1R029_CAMSA</name>